<dbReference type="GO" id="GO:0061630">
    <property type="term" value="F:ubiquitin protein ligase activity"/>
    <property type="evidence" value="ECO:0007669"/>
    <property type="project" value="TreeGrafter"/>
</dbReference>
<dbReference type="SUPFAM" id="SSF57850">
    <property type="entry name" value="RING/U-box"/>
    <property type="match status" value="1"/>
</dbReference>
<dbReference type="PROSITE" id="PS50089">
    <property type="entry name" value="ZF_RING_2"/>
    <property type="match status" value="1"/>
</dbReference>
<keyword evidence="6 11" id="KW-1133">Transmembrane helix</keyword>
<evidence type="ECO:0000256" key="10">
    <source>
        <dbReference type="SAM" id="MobiDB-lite"/>
    </source>
</evidence>
<keyword evidence="14" id="KW-1185">Reference proteome</keyword>
<dbReference type="PANTHER" id="PTHR13407:SF1">
    <property type="entry name" value="E3 UBIQUITIN LIGASE RNF121"/>
    <property type="match status" value="1"/>
</dbReference>
<keyword evidence="5" id="KW-0862">Zinc</keyword>
<evidence type="ECO:0000256" key="1">
    <source>
        <dbReference type="ARBA" id="ARBA00004141"/>
    </source>
</evidence>
<dbReference type="InterPro" id="IPR013083">
    <property type="entry name" value="Znf_RING/FYVE/PHD"/>
</dbReference>
<feature type="transmembrane region" description="Helical" evidence="11">
    <location>
        <begin position="59"/>
        <end position="77"/>
    </location>
</feature>
<evidence type="ECO:0000259" key="12">
    <source>
        <dbReference type="PROSITE" id="PS50089"/>
    </source>
</evidence>
<evidence type="ECO:0000256" key="6">
    <source>
        <dbReference type="ARBA" id="ARBA00022989"/>
    </source>
</evidence>
<reference evidence="13" key="1">
    <citation type="submission" date="2025-08" db="UniProtKB">
        <authorList>
            <consortium name="Ensembl"/>
        </authorList>
    </citation>
    <scope>IDENTIFICATION</scope>
</reference>
<dbReference type="CDD" id="cd16475">
    <property type="entry name" value="RING-H2_RNF121-like"/>
    <property type="match status" value="1"/>
</dbReference>
<organism evidence="13 14">
    <name type="scientific">Cyprinus carpio carpio</name>
    <dbReference type="NCBI Taxonomy" id="630221"/>
    <lineage>
        <taxon>Eukaryota</taxon>
        <taxon>Metazoa</taxon>
        <taxon>Chordata</taxon>
        <taxon>Craniata</taxon>
        <taxon>Vertebrata</taxon>
        <taxon>Euteleostomi</taxon>
        <taxon>Actinopterygii</taxon>
        <taxon>Neopterygii</taxon>
        <taxon>Teleostei</taxon>
        <taxon>Ostariophysi</taxon>
        <taxon>Cypriniformes</taxon>
        <taxon>Cyprinidae</taxon>
        <taxon>Cyprininae</taxon>
        <taxon>Cyprinus</taxon>
    </lineage>
</organism>
<keyword evidence="9" id="KW-0175">Coiled coil</keyword>
<evidence type="ECO:0000256" key="3">
    <source>
        <dbReference type="ARBA" id="ARBA00022723"/>
    </source>
</evidence>
<evidence type="ECO:0000256" key="7">
    <source>
        <dbReference type="ARBA" id="ARBA00023136"/>
    </source>
</evidence>
<evidence type="ECO:0000256" key="5">
    <source>
        <dbReference type="ARBA" id="ARBA00022833"/>
    </source>
</evidence>
<dbReference type="PANTHER" id="PTHR13407">
    <property type="entry name" value="RNF121 PROTEIN"/>
    <property type="match status" value="1"/>
</dbReference>
<keyword evidence="2 11" id="KW-0812">Transmembrane</keyword>
<evidence type="ECO:0000256" key="9">
    <source>
        <dbReference type="SAM" id="Coils"/>
    </source>
</evidence>
<dbReference type="Ensembl" id="ENSCCRT00000107892.1">
    <property type="protein sequence ID" value="ENSCCRP00000132101.1"/>
    <property type="gene ID" value="ENSCCRG00000043426.2"/>
</dbReference>
<dbReference type="GO" id="GO:0008270">
    <property type="term" value="F:zinc ion binding"/>
    <property type="evidence" value="ECO:0007669"/>
    <property type="project" value="UniProtKB-KW"/>
</dbReference>
<dbReference type="GO" id="GO:0036503">
    <property type="term" value="P:ERAD pathway"/>
    <property type="evidence" value="ECO:0007669"/>
    <property type="project" value="TreeGrafter"/>
</dbReference>
<keyword evidence="3" id="KW-0479">Metal-binding</keyword>
<dbReference type="InterPro" id="IPR040176">
    <property type="entry name" value="RNF121/RNF175"/>
</dbReference>
<evidence type="ECO:0000313" key="13">
    <source>
        <dbReference type="Ensembl" id="ENSCCRP00000132101.1"/>
    </source>
</evidence>
<feature type="transmembrane region" description="Helical" evidence="11">
    <location>
        <begin position="84"/>
        <end position="100"/>
    </location>
</feature>
<evidence type="ECO:0000313" key="14">
    <source>
        <dbReference type="Proteomes" id="UP001108240"/>
    </source>
</evidence>
<feature type="domain" description="RING-type" evidence="12">
    <location>
        <begin position="231"/>
        <end position="281"/>
    </location>
</feature>
<feature type="transmembrane region" description="Helical" evidence="11">
    <location>
        <begin position="146"/>
        <end position="173"/>
    </location>
</feature>
<dbReference type="InterPro" id="IPR001841">
    <property type="entry name" value="Znf_RING"/>
</dbReference>
<evidence type="ECO:0000256" key="2">
    <source>
        <dbReference type="ARBA" id="ARBA00022692"/>
    </source>
</evidence>
<feature type="transmembrane region" description="Helical" evidence="11">
    <location>
        <begin position="106"/>
        <end position="125"/>
    </location>
</feature>
<sequence>MAGVFEVEVDGVEHNHGHGHRDDASQIGLSERSPEDKWRLEHAKMHAKHKGHEAMHAEMVLILIVTLVIAQLVLVQWKQRHPKSYNLVTLFQMWVVPLYFTTKLHWWRFLVTWFIFSVVTAFISFRATRKPLDCTTPRFVYKWFLLLYKISYTTGIVGYTVVMFTLFGINLIFRVKPEEAMDFGISLLFYGLYYGVLGRDFAEMCADFMASTVGYYNASGMPTKHLSDSICAVCGQPILVDVSEEGIIENTYRLSCNHVFHEFCIRGWCIVGKKQTCPYCKEKVDLKRMFSNPWERPHVMYGQLLDWLRYLVAWQPIIIGLVMTRSSCALELEAVEKQIRVLEQRQAQLRERRATLETSRADAHKSRVSMQCATNSPTTSTPLCFSAQARCTQDAICPDVLHSGAGTPRTLGASAAEDASQAQTTSPPPVFKISTRNRFAPLHKTECDAVIVGDSIVRHVRATLAEGKVHTHCFPGARVLDVSAQIPAIM</sequence>
<name>A0A9J7ZMT7_CYPCA</name>
<keyword evidence="7 11" id="KW-0472">Membrane</keyword>
<feature type="region of interest" description="Disordered" evidence="10">
    <location>
        <begin position="408"/>
        <end position="428"/>
    </location>
</feature>
<dbReference type="GO" id="GO:0005789">
    <property type="term" value="C:endoplasmic reticulum membrane"/>
    <property type="evidence" value="ECO:0007669"/>
    <property type="project" value="TreeGrafter"/>
</dbReference>
<evidence type="ECO:0000256" key="11">
    <source>
        <dbReference type="SAM" id="Phobius"/>
    </source>
</evidence>
<reference evidence="13" key="2">
    <citation type="submission" date="2025-09" db="UniProtKB">
        <authorList>
            <consortium name="Ensembl"/>
        </authorList>
    </citation>
    <scope>IDENTIFICATION</scope>
</reference>
<dbReference type="Gene3D" id="3.30.40.10">
    <property type="entry name" value="Zinc/RING finger domain, C3HC4 (zinc finger)"/>
    <property type="match status" value="1"/>
</dbReference>
<comment type="subcellular location">
    <subcellularLocation>
        <location evidence="1">Membrane</location>
        <topology evidence="1">Multi-pass membrane protein</topology>
    </subcellularLocation>
</comment>
<dbReference type="GO" id="GO:0000139">
    <property type="term" value="C:Golgi membrane"/>
    <property type="evidence" value="ECO:0007669"/>
    <property type="project" value="TreeGrafter"/>
</dbReference>
<proteinExistence type="predicted"/>
<dbReference type="Proteomes" id="UP001108240">
    <property type="component" value="Unplaced"/>
</dbReference>
<accession>A0A9J7ZMT7</accession>
<dbReference type="AlphaFoldDB" id="A0A9J7ZMT7"/>
<evidence type="ECO:0000256" key="4">
    <source>
        <dbReference type="ARBA" id="ARBA00022771"/>
    </source>
</evidence>
<keyword evidence="4 8" id="KW-0863">Zinc-finger</keyword>
<protein>
    <recommendedName>
        <fullName evidence="12">RING-type domain-containing protein</fullName>
    </recommendedName>
</protein>
<dbReference type="SMART" id="SM00184">
    <property type="entry name" value="RING"/>
    <property type="match status" value="1"/>
</dbReference>
<dbReference type="GeneTree" id="ENSGT00390000013075"/>
<dbReference type="FunFam" id="3.30.40.10:FF:000074">
    <property type="entry name" value="Ring finger protein 121"/>
    <property type="match status" value="1"/>
</dbReference>
<feature type="coiled-coil region" evidence="9">
    <location>
        <begin position="325"/>
        <end position="359"/>
    </location>
</feature>
<dbReference type="Gene3D" id="3.40.50.12690">
    <property type="match status" value="1"/>
</dbReference>
<evidence type="ECO:0000256" key="8">
    <source>
        <dbReference type="PROSITE-ProRule" id="PRU00175"/>
    </source>
</evidence>